<sequence length="123" mass="14307">MDYEWTREWPMSGPGWTGETPTYHVFQQIRIIFEIIQDIFRTNVVTTFHEDWTIHVTFGVLRRKTAPSPCGHVFQQIITIFEIVKDIIGAFMLTKMHEDKTINVNFEDGRSTTTTKGDPKSSL</sequence>
<dbReference type="Proteomes" id="UP000828390">
    <property type="component" value="Unassembled WGS sequence"/>
</dbReference>
<reference evidence="1" key="1">
    <citation type="journal article" date="2019" name="bioRxiv">
        <title>The Genome of the Zebra Mussel, Dreissena polymorpha: A Resource for Invasive Species Research.</title>
        <authorList>
            <person name="McCartney M.A."/>
            <person name="Auch B."/>
            <person name="Kono T."/>
            <person name="Mallez S."/>
            <person name="Zhang Y."/>
            <person name="Obille A."/>
            <person name="Becker A."/>
            <person name="Abrahante J.E."/>
            <person name="Garbe J."/>
            <person name="Badalamenti J.P."/>
            <person name="Herman A."/>
            <person name="Mangelson H."/>
            <person name="Liachko I."/>
            <person name="Sullivan S."/>
            <person name="Sone E.D."/>
            <person name="Koren S."/>
            <person name="Silverstein K.A.T."/>
            <person name="Beckman K.B."/>
            <person name="Gohl D.M."/>
        </authorList>
    </citation>
    <scope>NUCLEOTIDE SEQUENCE</scope>
    <source>
        <strain evidence="1">Duluth1</strain>
        <tissue evidence="1">Whole animal</tissue>
    </source>
</reference>
<reference evidence="1" key="2">
    <citation type="submission" date="2020-11" db="EMBL/GenBank/DDBJ databases">
        <authorList>
            <person name="McCartney M.A."/>
            <person name="Auch B."/>
            <person name="Kono T."/>
            <person name="Mallez S."/>
            <person name="Becker A."/>
            <person name="Gohl D.M."/>
            <person name="Silverstein K.A.T."/>
            <person name="Koren S."/>
            <person name="Bechman K.B."/>
            <person name="Herman A."/>
            <person name="Abrahante J.E."/>
            <person name="Garbe J."/>
        </authorList>
    </citation>
    <scope>NUCLEOTIDE SEQUENCE</scope>
    <source>
        <strain evidence="1">Duluth1</strain>
        <tissue evidence="1">Whole animal</tissue>
    </source>
</reference>
<gene>
    <name evidence="1" type="ORF">DPMN_086360</name>
</gene>
<protein>
    <submittedName>
        <fullName evidence="1">Uncharacterized protein</fullName>
    </submittedName>
</protein>
<accession>A0A9D4QV40</accession>
<dbReference type="AlphaFoldDB" id="A0A9D4QV40"/>
<proteinExistence type="predicted"/>
<name>A0A9D4QV40_DREPO</name>
<evidence type="ECO:0000313" key="2">
    <source>
        <dbReference type="Proteomes" id="UP000828390"/>
    </source>
</evidence>
<keyword evidence="2" id="KW-1185">Reference proteome</keyword>
<organism evidence="1 2">
    <name type="scientific">Dreissena polymorpha</name>
    <name type="common">Zebra mussel</name>
    <name type="synonym">Mytilus polymorpha</name>
    <dbReference type="NCBI Taxonomy" id="45954"/>
    <lineage>
        <taxon>Eukaryota</taxon>
        <taxon>Metazoa</taxon>
        <taxon>Spiralia</taxon>
        <taxon>Lophotrochozoa</taxon>
        <taxon>Mollusca</taxon>
        <taxon>Bivalvia</taxon>
        <taxon>Autobranchia</taxon>
        <taxon>Heteroconchia</taxon>
        <taxon>Euheterodonta</taxon>
        <taxon>Imparidentia</taxon>
        <taxon>Neoheterodontei</taxon>
        <taxon>Myida</taxon>
        <taxon>Dreissenoidea</taxon>
        <taxon>Dreissenidae</taxon>
        <taxon>Dreissena</taxon>
    </lineage>
</organism>
<dbReference type="EMBL" id="JAIWYP010000003">
    <property type="protein sequence ID" value="KAH3844108.1"/>
    <property type="molecule type" value="Genomic_DNA"/>
</dbReference>
<comment type="caution">
    <text evidence="1">The sequence shown here is derived from an EMBL/GenBank/DDBJ whole genome shotgun (WGS) entry which is preliminary data.</text>
</comment>
<evidence type="ECO:0000313" key="1">
    <source>
        <dbReference type="EMBL" id="KAH3844108.1"/>
    </source>
</evidence>